<accession>A0AAJ1AJQ1</accession>
<feature type="chain" id="PRO_5042586074" description="Lipoprotein" evidence="1">
    <location>
        <begin position="24"/>
        <end position="213"/>
    </location>
</feature>
<sequence length="213" mass="23188">MKPLLLNGPLARFFSLLMVISLAACTSGPSGEAMLRPGPQRLPTLQAQGDLVIATLGGATVTAEPLTEKGLDAYYARRPTLLNPFKTPSKGKGTKGPLAFLLRIRNVGRDRVTFDPGQAWLTDQQDRRSAAFSYDELHSLFSGKGESAKVLRALEETVLTSLLVVPPKLDREGLLIFPPPDPAAKMVILEVGSFYVGPTEQLLLFEFEVRRSP</sequence>
<evidence type="ECO:0000313" key="2">
    <source>
        <dbReference type="EMBL" id="MBZ0159437.1"/>
    </source>
</evidence>
<dbReference type="EMBL" id="JAIOIU010000050">
    <property type="protein sequence ID" value="MBZ0159437.1"/>
    <property type="molecule type" value="Genomic_DNA"/>
</dbReference>
<dbReference type="PROSITE" id="PS51257">
    <property type="entry name" value="PROKAR_LIPOPROTEIN"/>
    <property type="match status" value="1"/>
</dbReference>
<organism evidence="2 3">
    <name type="scientific">Candidatus Methylomirabilis tolerans</name>
    <dbReference type="NCBI Taxonomy" id="3123416"/>
    <lineage>
        <taxon>Bacteria</taxon>
        <taxon>Candidatus Methylomirabilota</taxon>
        <taxon>Candidatus Methylomirabilia</taxon>
        <taxon>Candidatus Methylomirabilales</taxon>
        <taxon>Candidatus Methylomirabilaceae</taxon>
        <taxon>Candidatus Methylomirabilis</taxon>
    </lineage>
</organism>
<reference evidence="2 3" key="1">
    <citation type="journal article" date="2021" name="bioRxiv">
        <title>Unraveling nitrogen, sulfur and carbon metabolic pathways and microbial community transcriptional responses to substrate deprivation and toxicity stresses in a bioreactor mimicking anoxic brackish coastal sediment conditions.</title>
        <authorList>
            <person name="Martins P.D."/>
            <person name="Echeveste M.J."/>
            <person name="Arshad A."/>
            <person name="Kurth J."/>
            <person name="Ouboter H."/>
            <person name="Jetten M.S.M."/>
            <person name="Welte C.U."/>
        </authorList>
    </citation>
    <scope>NUCLEOTIDE SEQUENCE [LARGE SCALE GENOMIC DNA]</scope>
    <source>
        <strain evidence="2">MAG_38</strain>
    </source>
</reference>
<name>A0AAJ1AJQ1_9BACT</name>
<dbReference type="Proteomes" id="UP001197609">
    <property type="component" value="Unassembled WGS sequence"/>
</dbReference>
<evidence type="ECO:0000313" key="3">
    <source>
        <dbReference type="Proteomes" id="UP001197609"/>
    </source>
</evidence>
<comment type="caution">
    <text evidence="2">The sequence shown here is derived from an EMBL/GenBank/DDBJ whole genome shotgun (WGS) entry which is preliminary data.</text>
</comment>
<keyword evidence="1" id="KW-0732">Signal</keyword>
<dbReference type="AlphaFoldDB" id="A0AAJ1AJQ1"/>
<evidence type="ECO:0000256" key="1">
    <source>
        <dbReference type="SAM" id="SignalP"/>
    </source>
</evidence>
<evidence type="ECO:0008006" key="4">
    <source>
        <dbReference type="Google" id="ProtNLM"/>
    </source>
</evidence>
<gene>
    <name evidence="2" type="ORF">K8G79_04760</name>
</gene>
<protein>
    <recommendedName>
        <fullName evidence="4">Lipoprotein</fullName>
    </recommendedName>
</protein>
<feature type="signal peptide" evidence="1">
    <location>
        <begin position="1"/>
        <end position="23"/>
    </location>
</feature>
<proteinExistence type="predicted"/>